<dbReference type="PANTHER" id="PTHR10680:SF14">
    <property type="entry name" value="PEPTIDYL-GLYCINE ALPHA-AMIDATING MONOOXYGENASE"/>
    <property type="match status" value="1"/>
</dbReference>
<dbReference type="WBParaSite" id="HCON_00026770-00001">
    <property type="protein sequence ID" value="HCON_00026770-00001"/>
    <property type="gene ID" value="HCON_00026770"/>
</dbReference>
<name>A0A7I4XY81_HAECO</name>
<evidence type="ECO:0000256" key="8">
    <source>
        <dbReference type="ARBA" id="ARBA00023002"/>
    </source>
</evidence>
<reference evidence="19" key="1">
    <citation type="submission" date="2020-12" db="UniProtKB">
        <authorList>
            <consortium name="WormBaseParasite"/>
        </authorList>
    </citation>
    <scope>IDENTIFICATION</scope>
    <source>
        <strain evidence="19">MHco3</strain>
    </source>
</reference>
<feature type="domain" description="Copper type II ascorbate-dependent monooxygenase C-terminal" evidence="17">
    <location>
        <begin position="182"/>
        <end position="329"/>
    </location>
</feature>
<evidence type="ECO:0000256" key="9">
    <source>
        <dbReference type="ARBA" id="ARBA00023008"/>
    </source>
</evidence>
<keyword evidence="8" id="KW-0560">Oxidoreductase</keyword>
<feature type="disulfide bond" evidence="15">
    <location>
        <begin position="87"/>
        <end position="115"/>
    </location>
</feature>
<evidence type="ECO:0000256" key="7">
    <source>
        <dbReference type="ARBA" id="ARBA00022833"/>
    </source>
</evidence>
<dbReference type="InterPro" id="IPR008977">
    <property type="entry name" value="PHM/PNGase_F_dom_sf"/>
</dbReference>
<feature type="binding site" evidence="14">
    <location>
        <position position="81"/>
    </location>
    <ligand>
        <name>Cu(2+)</name>
        <dbReference type="ChEBI" id="CHEBI:29036"/>
        <label>1</label>
        <note>catalytic</note>
    </ligand>
</feature>
<evidence type="ECO:0000256" key="6">
    <source>
        <dbReference type="ARBA" id="ARBA00022729"/>
    </source>
</evidence>
<evidence type="ECO:0000256" key="10">
    <source>
        <dbReference type="ARBA" id="ARBA00023033"/>
    </source>
</evidence>
<dbReference type="InterPro" id="IPR000323">
    <property type="entry name" value="Cu2_ascorb_mOase_N"/>
</dbReference>
<feature type="binding site" evidence="14">
    <location>
        <position position="80"/>
    </location>
    <ligand>
        <name>Cu(2+)</name>
        <dbReference type="ChEBI" id="CHEBI:29036"/>
        <label>1</label>
        <note>catalytic</note>
    </ligand>
</feature>
<evidence type="ECO:0000256" key="15">
    <source>
        <dbReference type="PIRSR" id="PIRSR600720-3"/>
    </source>
</evidence>
<dbReference type="Pfam" id="PF01082">
    <property type="entry name" value="Cu2_monooxygen"/>
    <property type="match status" value="1"/>
</dbReference>
<organism evidence="18 19">
    <name type="scientific">Haemonchus contortus</name>
    <name type="common">Barber pole worm</name>
    <dbReference type="NCBI Taxonomy" id="6289"/>
    <lineage>
        <taxon>Eukaryota</taxon>
        <taxon>Metazoa</taxon>
        <taxon>Ecdysozoa</taxon>
        <taxon>Nematoda</taxon>
        <taxon>Chromadorea</taxon>
        <taxon>Rhabditida</taxon>
        <taxon>Rhabditina</taxon>
        <taxon>Rhabditomorpha</taxon>
        <taxon>Strongyloidea</taxon>
        <taxon>Trichostrongylidae</taxon>
        <taxon>Haemonchus</taxon>
    </lineage>
</organism>
<evidence type="ECO:0000313" key="19">
    <source>
        <dbReference type="WBParaSite" id="HCON_00026770-00001"/>
    </source>
</evidence>
<dbReference type="OMA" id="PELYLCT"/>
<keyword evidence="5 14" id="KW-0479">Metal-binding</keyword>
<feature type="disulfide bond" evidence="15">
    <location>
        <begin position="278"/>
        <end position="299"/>
    </location>
</feature>
<protein>
    <recommendedName>
        <fullName evidence="3">peptidylglycine monooxygenase</fullName>
        <ecNumber evidence="3">1.14.17.3</ecNumber>
    </recommendedName>
</protein>
<feature type="binding site" evidence="14">
    <location>
        <position position="156"/>
    </location>
    <ligand>
        <name>Cu(2+)</name>
        <dbReference type="ChEBI" id="CHEBI:29036"/>
        <label>1</label>
        <note>catalytic</note>
    </ligand>
</feature>
<comment type="cofactor">
    <cofactor evidence="14">
        <name>Cu(2+)</name>
        <dbReference type="ChEBI" id="CHEBI:29036"/>
    </cofactor>
    <text evidence="14">Binds 2 Cu(2+) ions per subunit.</text>
</comment>
<dbReference type="InterPro" id="IPR014784">
    <property type="entry name" value="Cu2_ascorb_mOase-like_C"/>
</dbReference>
<evidence type="ECO:0000313" key="18">
    <source>
        <dbReference type="Proteomes" id="UP000025227"/>
    </source>
</evidence>
<feature type="binding site" evidence="14">
    <location>
        <position position="298"/>
    </location>
    <ligand>
        <name>Cu(2+)</name>
        <dbReference type="ChEBI" id="CHEBI:29036"/>
        <label>1</label>
        <note>catalytic</note>
    </ligand>
</feature>
<feature type="disulfide bond" evidence="15">
    <location>
        <begin position="205"/>
        <end position="318"/>
    </location>
</feature>
<dbReference type="PRINTS" id="PR00790">
    <property type="entry name" value="PAMONOXGNASE"/>
</dbReference>
<evidence type="ECO:0000259" key="17">
    <source>
        <dbReference type="Pfam" id="PF03712"/>
    </source>
</evidence>
<dbReference type="AlphaFoldDB" id="A0A7I4XY81"/>
<dbReference type="GO" id="GO:0016020">
    <property type="term" value="C:membrane"/>
    <property type="evidence" value="ECO:0007669"/>
    <property type="project" value="InterPro"/>
</dbReference>
<comment type="similarity">
    <text evidence="2">Belongs to the copper type II ascorbate-dependent monooxygenase family.</text>
</comment>
<evidence type="ECO:0000256" key="2">
    <source>
        <dbReference type="ARBA" id="ARBA00010676"/>
    </source>
</evidence>
<keyword evidence="18" id="KW-1185">Reference proteome</keyword>
<evidence type="ECO:0000256" key="14">
    <source>
        <dbReference type="PIRSR" id="PIRSR600720-2"/>
    </source>
</evidence>
<dbReference type="Gene3D" id="2.60.120.230">
    <property type="match status" value="1"/>
</dbReference>
<feature type="binding site" evidence="14">
    <location>
        <position position="223"/>
    </location>
    <ligand>
        <name>Cu(2+)</name>
        <dbReference type="ChEBI" id="CHEBI:29036"/>
        <label>1</label>
        <note>catalytic</note>
    </ligand>
</feature>
<keyword evidence="6" id="KW-0732">Signal</keyword>
<feature type="disulfide bond" evidence="15">
    <location>
        <begin position="54"/>
        <end position="99"/>
    </location>
</feature>
<keyword evidence="7" id="KW-0862">Zinc</keyword>
<dbReference type="InterPro" id="IPR020611">
    <property type="entry name" value="Cu2_ascorb_mOase_CS-1"/>
</dbReference>
<evidence type="ECO:0000256" key="5">
    <source>
        <dbReference type="ARBA" id="ARBA00022723"/>
    </source>
</evidence>
<keyword evidence="11 15" id="KW-1015">Disulfide bond</keyword>
<evidence type="ECO:0000256" key="1">
    <source>
        <dbReference type="ARBA" id="ARBA00004613"/>
    </source>
</evidence>
<dbReference type="InterPro" id="IPR024548">
    <property type="entry name" value="Cu2_monoox_C"/>
</dbReference>
<dbReference type="Proteomes" id="UP000025227">
    <property type="component" value="Unplaced"/>
</dbReference>
<evidence type="ECO:0000256" key="13">
    <source>
        <dbReference type="ARBA" id="ARBA00048431"/>
    </source>
</evidence>
<dbReference type="GO" id="GO:0005576">
    <property type="term" value="C:extracellular region"/>
    <property type="evidence" value="ECO:0007669"/>
    <property type="project" value="UniProtKB-SubCell"/>
</dbReference>
<feature type="binding site" evidence="14">
    <location>
        <position position="221"/>
    </location>
    <ligand>
        <name>Cu(2+)</name>
        <dbReference type="ChEBI" id="CHEBI:29036"/>
        <label>1</label>
        <note>catalytic</note>
    </ligand>
</feature>
<dbReference type="EC" id="1.14.17.3" evidence="3"/>
<dbReference type="Pfam" id="PF03712">
    <property type="entry name" value="Cu2_monoox_C"/>
    <property type="match status" value="1"/>
</dbReference>
<keyword evidence="9 14" id="KW-0186">Copper</keyword>
<dbReference type="FunFam" id="2.60.120.310:FF:000005">
    <property type="entry name" value="Peptidylglycine alpha-hydroxylating monooxygenase"/>
    <property type="match status" value="1"/>
</dbReference>
<evidence type="ECO:0000259" key="16">
    <source>
        <dbReference type="Pfam" id="PF01082"/>
    </source>
</evidence>
<keyword evidence="10" id="KW-0503">Monooxygenase</keyword>
<dbReference type="GO" id="GO:0004504">
    <property type="term" value="F:peptidylglycine monooxygenase activity"/>
    <property type="evidence" value="ECO:0007669"/>
    <property type="project" value="UniProtKB-EC"/>
</dbReference>
<accession>A0A7I4XY81</accession>
<keyword evidence="4" id="KW-0964">Secreted</keyword>
<evidence type="ECO:0000256" key="11">
    <source>
        <dbReference type="ARBA" id="ARBA00023157"/>
    </source>
</evidence>
<comment type="catalytic activity">
    <reaction evidence="13">
        <text>a [peptide]-C-terminal glycine + 2 L-ascorbate + O2 = a [peptide]-C-terminal (2S)-2-hydroxyglycine + 2 monodehydro-L-ascorbate radical + H2O</text>
        <dbReference type="Rhea" id="RHEA:21452"/>
        <dbReference type="Rhea" id="RHEA-COMP:13486"/>
        <dbReference type="Rhea" id="RHEA-COMP:15321"/>
        <dbReference type="ChEBI" id="CHEBI:15377"/>
        <dbReference type="ChEBI" id="CHEBI:15379"/>
        <dbReference type="ChEBI" id="CHEBI:38290"/>
        <dbReference type="ChEBI" id="CHEBI:59513"/>
        <dbReference type="ChEBI" id="CHEBI:137000"/>
        <dbReference type="ChEBI" id="CHEBI:142768"/>
        <dbReference type="EC" id="1.14.17.3"/>
    </reaction>
</comment>
<dbReference type="OrthoDB" id="10044505at2759"/>
<feature type="domain" description="Copper type II ascorbate-dependent monooxygenase N-terminal" evidence="16">
    <location>
        <begin position="46"/>
        <end position="161"/>
    </location>
</feature>
<comment type="subcellular location">
    <subcellularLocation>
        <location evidence="1">Secreted</location>
    </subcellularLocation>
</comment>
<evidence type="ECO:0000256" key="4">
    <source>
        <dbReference type="ARBA" id="ARBA00022525"/>
    </source>
</evidence>
<proteinExistence type="inferred from homology"/>
<dbReference type="GO" id="GO:0005507">
    <property type="term" value="F:copper ion binding"/>
    <property type="evidence" value="ECO:0007669"/>
    <property type="project" value="InterPro"/>
</dbReference>
<sequence>MELKSISKHVVGSLVKMKAYGVLGFVALVALASAEESTDLLMPGVIAKGEAYVCTSVPLDPEAEHYITGYKPVLEGKNAHHMLLFGCEEPGSDDEVWDCGEMTTEMEGMVRAPVCKTKQSILYAWAKDAPELKLPKGVAFPVGGETGVNYLVLQLHYMHDRNEPDHSGVTLYHTEEPQPKTAATMILVTGGLLPAKTTESFETACVIEEDVELHPFAYRTHAHRHGVEVAGWVVNENEKGEDEWFLIGRRDPQLPQMFAPVKNTSLIVRQGDMLAARCILKNNEDRVIKMGPTGEDEMCNFYMMYWTDGDRTMKDNVCYSPGAPLYHWSSEAGLNHIPK</sequence>
<dbReference type="PANTHER" id="PTHR10680">
    <property type="entry name" value="PEPTIDYL-GLYCINE ALPHA-AMIDATING MONOOXYGENASE"/>
    <property type="match status" value="1"/>
</dbReference>
<dbReference type="InterPro" id="IPR000720">
    <property type="entry name" value="PHM/PAL"/>
</dbReference>
<dbReference type="GO" id="GO:0006518">
    <property type="term" value="P:peptide metabolic process"/>
    <property type="evidence" value="ECO:0007669"/>
    <property type="project" value="InterPro"/>
</dbReference>
<keyword evidence="12" id="KW-0325">Glycoprotein</keyword>
<evidence type="ECO:0000256" key="12">
    <source>
        <dbReference type="ARBA" id="ARBA00023180"/>
    </source>
</evidence>
<dbReference type="Gene3D" id="2.60.120.310">
    <property type="entry name" value="Copper type II, ascorbate-dependent monooxygenase, N-terminal domain"/>
    <property type="match status" value="1"/>
</dbReference>
<dbReference type="InterPro" id="IPR036939">
    <property type="entry name" value="Cu2_ascorb_mOase_N_sf"/>
</dbReference>
<dbReference type="PROSITE" id="PS00084">
    <property type="entry name" value="CU2_MONOOXYGENASE_1"/>
    <property type="match status" value="1"/>
</dbReference>
<evidence type="ECO:0000256" key="3">
    <source>
        <dbReference type="ARBA" id="ARBA00012689"/>
    </source>
</evidence>
<dbReference type="SUPFAM" id="SSF49742">
    <property type="entry name" value="PHM/PNGase F"/>
    <property type="match status" value="2"/>
</dbReference>